<evidence type="ECO:0000313" key="7">
    <source>
        <dbReference type="EMBL" id="ADL35236.1"/>
    </source>
</evidence>
<dbReference type="SUPFAM" id="SSF53933">
    <property type="entry name" value="Microbial ribonucleases"/>
    <property type="match status" value="1"/>
</dbReference>
<comment type="subcellular location">
    <subcellularLocation>
        <location evidence="1">Secreted</location>
    </subcellularLocation>
</comment>
<sequence length="182" mass="20240">MKVWKKIFRGISLWLILAFVFLTAGCTKTGEFTEEAYTANEAFSISNEIGDSGDDSAETDLGQKSLGIDENGTYTSKDDVADYIITFGKLPANFITKKEAQKLGWPGGSLEEYAPGMCIGGDYFGNYEGLLPAQKGRKYYECDIDTLGKSKRGAKRIIYSNDGLIYYTDDHYESFELLYGEP</sequence>
<reference evidence="7 8" key="1">
    <citation type="journal article" date="2010" name="PLoS ONE">
        <title>The glycobiome of the rumen bacterium Butyrivibrio proteoclasticus B316(T) highlights adaptation to a polysaccharide-rich environment.</title>
        <authorList>
            <person name="Kelly W.J."/>
            <person name="Leahy S.C."/>
            <person name="Altermann E."/>
            <person name="Yeoman C.J."/>
            <person name="Dunne J.C."/>
            <person name="Kong Z."/>
            <person name="Pacheco D.M."/>
            <person name="Li D."/>
            <person name="Noel S.J."/>
            <person name="Moon C.D."/>
            <person name="Cookson A.L."/>
            <person name="Attwood G.T."/>
        </authorList>
    </citation>
    <scope>NUCLEOTIDE SEQUENCE [LARGE SCALE GENOMIC DNA]</scope>
    <source>
        <strain evidence="8">ATCC 51982 / DSM 14932 / B316</strain>
    </source>
</reference>
<evidence type="ECO:0000256" key="4">
    <source>
        <dbReference type="ARBA" id="ARBA00022525"/>
    </source>
</evidence>
<dbReference type="EMBL" id="CP001810">
    <property type="protein sequence ID" value="ADL35236.1"/>
    <property type="molecule type" value="Genomic_DNA"/>
</dbReference>
<dbReference type="PROSITE" id="PS51257">
    <property type="entry name" value="PROKAR_LIPOPROTEIN"/>
    <property type="match status" value="1"/>
</dbReference>
<dbReference type="InterPro" id="IPR016191">
    <property type="entry name" value="Ribonuclease/ribotoxin"/>
</dbReference>
<dbReference type="Proteomes" id="UP000001299">
    <property type="component" value="Chromosome 1"/>
</dbReference>
<evidence type="ECO:0000256" key="1">
    <source>
        <dbReference type="ARBA" id="ARBA00004613"/>
    </source>
</evidence>
<keyword evidence="5" id="KW-0540">Nuclease</keyword>
<evidence type="ECO:0000256" key="6">
    <source>
        <dbReference type="ARBA" id="ARBA00022801"/>
    </source>
</evidence>
<evidence type="ECO:0000256" key="2">
    <source>
        <dbReference type="ARBA" id="ARBA00009006"/>
    </source>
</evidence>
<dbReference type="AlphaFoldDB" id="E0RVS8"/>
<keyword evidence="4" id="KW-0964">Secreted</keyword>
<evidence type="ECO:0000313" key="8">
    <source>
        <dbReference type="Proteomes" id="UP000001299"/>
    </source>
</evidence>
<keyword evidence="8" id="KW-1185">Reference proteome</keyword>
<comment type="similarity">
    <text evidence="2">Belongs to the ribonuclease N1/T1 family.</text>
</comment>
<dbReference type="GO" id="GO:0005576">
    <property type="term" value="C:extracellular region"/>
    <property type="evidence" value="ECO:0007669"/>
    <property type="project" value="UniProtKB-SubCell"/>
</dbReference>
<dbReference type="RefSeq" id="WP_013281889.1">
    <property type="nucleotide sequence ID" value="NC_014387.1"/>
</dbReference>
<dbReference type="KEGG" id="bpb:bpr_I2503"/>
<organism evidence="7 8">
    <name type="scientific">Butyrivibrio proteoclasticus (strain ATCC 51982 / DSM 14932 / B316)</name>
    <name type="common">Clostridium proteoclasticum</name>
    <dbReference type="NCBI Taxonomy" id="515622"/>
    <lineage>
        <taxon>Bacteria</taxon>
        <taxon>Bacillati</taxon>
        <taxon>Bacillota</taxon>
        <taxon>Clostridia</taxon>
        <taxon>Lachnospirales</taxon>
        <taxon>Lachnospiraceae</taxon>
        <taxon>Butyrivibrio</taxon>
    </lineage>
</organism>
<proteinExistence type="inferred from homology"/>
<dbReference type="GO" id="GO:0004521">
    <property type="term" value="F:RNA endonuclease activity"/>
    <property type="evidence" value="ECO:0007669"/>
    <property type="project" value="InterPro"/>
</dbReference>
<dbReference type="HOGENOM" id="CLU_104572_1_0_9"/>
<gene>
    <name evidence="7" type="ordered locus">bpr_I2503</name>
</gene>
<evidence type="ECO:0000256" key="5">
    <source>
        <dbReference type="ARBA" id="ARBA00022722"/>
    </source>
</evidence>
<keyword evidence="6" id="KW-0378">Hydrolase</keyword>
<dbReference type="GO" id="GO:0016787">
    <property type="term" value="F:hydrolase activity"/>
    <property type="evidence" value="ECO:0007669"/>
    <property type="project" value="UniProtKB-KW"/>
</dbReference>
<dbReference type="GO" id="GO:0003723">
    <property type="term" value="F:RNA binding"/>
    <property type="evidence" value="ECO:0007669"/>
    <property type="project" value="InterPro"/>
</dbReference>
<name>E0RVS8_BUTPB</name>
<dbReference type="InterPro" id="IPR001887">
    <property type="entry name" value="Barnase"/>
</dbReference>
<dbReference type="Pfam" id="PF00545">
    <property type="entry name" value="Ribonuclease"/>
    <property type="match status" value="1"/>
</dbReference>
<protein>
    <recommendedName>
        <fullName evidence="3">Ribonuclease</fullName>
    </recommendedName>
</protein>
<dbReference type="eggNOG" id="COG4290">
    <property type="taxonomic scope" value="Bacteria"/>
</dbReference>
<accession>E0RVS8</accession>
<dbReference type="InterPro" id="IPR000026">
    <property type="entry name" value="N1-like"/>
</dbReference>
<dbReference type="Gene3D" id="3.10.450.30">
    <property type="entry name" value="Microbial ribonucleases"/>
    <property type="match status" value="1"/>
</dbReference>
<dbReference type="STRING" id="515622.bpr_I2503"/>
<evidence type="ECO:0000256" key="3">
    <source>
        <dbReference type="ARBA" id="ARBA00022214"/>
    </source>
</evidence>
<dbReference type="PRINTS" id="PR00117">
    <property type="entry name" value="BARNASE"/>
</dbReference>